<dbReference type="Gene3D" id="3.90.180.10">
    <property type="entry name" value="Medium-chain alcohol dehydrogenases, catalytic domain"/>
    <property type="match status" value="1"/>
</dbReference>
<organism evidence="7 8">
    <name type="scientific">Amycolatopsis dongchuanensis</name>
    <dbReference type="NCBI Taxonomy" id="1070866"/>
    <lineage>
        <taxon>Bacteria</taxon>
        <taxon>Bacillati</taxon>
        <taxon>Actinomycetota</taxon>
        <taxon>Actinomycetes</taxon>
        <taxon>Pseudonocardiales</taxon>
        <taxon>Pseudonocardiaceae</taxon>
        <taxon>Amycolatopsis</taxon>
    </lineage>
</organism>
<dbReference type="InterPro" id="IPR002364">
    <property type="entry name" value="Quin_OxRdtase/zeta-crystal_CS"/>
</dbReference>
<dbReference type="PROSITE" id="PS01162">
    <property type="entry name" value="QOR_ZETA_CRYSTAL"/>
    <property type="match status" value="1"/>
</dbReference>
<dbReference type="EMBL" id="BAABIB010000128">
    <property type="protein sequence ID" value="GAA4662987.1"/>
    <property type="molecule type" value="Genomic_DNA"/>
</dbReference>
<dbReference type="SMART" id="SM00829">
    <property type="entry name" value="PKS_ER"/>
    <property type="match status" value="1"/>
</dbReference>
<dbReference type="CDD" id="cd05289">
    <property type="entry name" value="MDR_like_2"/>
    <property type="match status" value="1"/>
</dbReference>
<dbReference type="InterPro" id="IPR020843">
    <property type="entry name" value="ER"/>
</dbReference>
<evidence type="ECO:0000259" key="6">
    <source>
        <dbReference type="SMART" id="SM00829"/>
    </source>
</evidence>
<comment type="caution">
    <text evidence="7">The sequence shown here is derived from an EMBL/GenBank/DDBJ whole genome shotgun (WGS) entry which is preliminary data.</text>
</comment>
<comment type="subunit">
    <text evidence="2">Homotetramer.</text>
</comment>
<sequence length="319" mass="32328">MPLPLSHFPAVRAVRSYGTGMFAVQFDRFGPPGVLTFGPFPEPHAGPGQVRIRVEAAGVSPVDTALRAGRSQARPPLPHVPGVDAAGTVDEVGPGVTGVSVGDEVFGAVDLSRLGGANAEFAVLRFWTAKPRALSWPEAGGAATSVETATRAFDVLDVRPGMVVLVDGAAGGVGSTAVQLARARGARVIGAARPDHADFVTSLGAEFVPYGPGLPERVAMADRALHIGGSLAELVALTGDPAAVVTITDLGGADRGVHVTLGALAGQPSGEHGLTAAAALAEEGRFRLPVADAVPMPEAAKAHSLVEQGGLRGKVVLVR</sequence>
<keyword evidence="5" id="KW-0694">RNA-binding</keyword>
<dbReference type="Pfam" id="PF08240">
    <property type="entry name" value="ADH_N"/>
    <property type="match status" value="1"/>
</dbReference>
<dbReference type="InterPro" id="IPR013154">
    <property type="entry name" value="ADH-like_N"/>
</dbReference>
<feature type="domain" description="Enoyl reductase (ER)" evidence="6">
    <location>
        <begin position="30"/>
        <end position="317"/>
    </location>
</feature>
<evidence type="ECO:0000256" key="1">
    <source>
        <dbReference type="ARBA" id="ARBA00004496"/>
    </source>
</evidence>
<dbReference type="SUPFAM" id="SSF51735">
    <property type="entry name" value="NAD(P)-binding Rossmann-fold domains"/>
    <property type="match status" value="1"/>
</dbReference>
<dbReference type="SUPFAM" id="SSF50129">
    <property type="entry name" value="GroES-like"/>
    <property type="match status" value="1"/>
</dbReference>
<dbReference type="PANTHER" id="PTHR44154:SF1">
    <property type="entry name" value="QUINONE OXIDOREDUCTASE"/>
    <property type="match status" value="1"/>
</dbReference>
<gene>
    <name evidence="7" type="ORF">GCM10023214_64450</name>
</gene>
<evidence type="ECO:0000256" key="4">
    <source>
        <dbReference type="ARBA" id="ARBA00022857"/>
    </source>
</evidence>
<keyword evidence="3" id="KW-0963">Cytoplasm</keyword>
<name>A0ABP8VGU4_9PSEU</name>
<keyword evidence="4" id="KW-0521">NADP</keyword>
<reference evidence="8" key="1">
    <citation type="journal article" date="2019" name="Int. J. Syst. Evol. Microbiol.">
        <title>The Global Catalogue of Microorganisms (GCM) 10K type strain sequencing project: providing services to taxonomists for standard genome sequencing and annotation.</title>
        <authorList>
            <consortium name="The Broad Institute Genomics Platform"/>
            <consortium name="The Broad Institute Genome Sequencing Center for Infectious Disease"/>
            <person name="Wu L."/>
            <person name="Ma J."/>
        </authorList>
    </citation>
    <scope>NUCLEOTIDE SEQUENCE [LARGE SCALE GENOMIC DNA]</scope>
    <source>
        <strain evidence="8">JCM 18054</strain>
    </source>
</reference>
<protein>
    <submittedName>
        <fullName evidence="7">NADP-dependent oxidoreductase</fullName>
    </submittedName>
</protein>
<keyword evidence="8" id="KW-1185">Reference proteome</keyword>
<comment type="subcellular location">
    <subcellularLocation>
        <location evidence="1">Cytoplasm</location>
    </subcellularLocation>
</comment>
<proteinExistence type="predicted"/>
<dbReference type="Proteomes" id="UP001500192">
    <property type="component" value="Unassembled WGS sequence"/>
</dbReference>
<evidence type="ECO:0000256" key="2">
    <source>
        <dbReference type="ARBA" id="ARBA00011881"/>
    </source>
</evidence>
<evidence type="ECO:0000313" key="8">
    <source>
        <dbReference type="Proteomes" id="UP001500192"/>
    </source>
</evidence>
<dbReference type="InterPro" id="IPR051603">
    <property type="entry name" value="Zinc-ADH_QOR/CCCR"/>
</dbReference>
<dbReference type="InterPro" id="IPR011032">
    <property type="entry name" value="GroES-like_sf"/>
</dbReference>
<evidence type="ECO:0000256" key="3">
    <source>
        <dbReference type="ARBA" id="ARBA00022490"/>
    </source>
</evidence>
<evidence type="ECO:0000313" key="7">
    <source>
        <dbReference type="EMBL" id="GAA4662987.1"/>
    </source>
</evidence>
<dbReference type="Pfam" id="PF13602">
    <property type="entry name" value="ADH_zinc_N_2"/>
    <property type="match status" value="1"/>
</dbReference>
<accession>A0ABP8VGU4</accession>
<evidence type="ECO:0000256" key="5">
    <source>
        <dbReference type="ARBA" id="ARBA00022884"/>
    </source>
</evidence>
<dbReference type="PANTHER" id="PTHR44154">
    <property type="entry name" value="QUINONE OXIDOREDUCTASE"/>
    <property type="match status" value="1"/>
</dbReference>
<dbReference type="InterPro" id="IPR036291">
    <property type="entry name" value="NAD(P)-bd_dom_sf"/>
</dbReference>
<dbReference type="Gene3D" id="3.40.50.720">
    <property type="entry name" value="NAD(P)-binding Rossmann-like Domain"/>
    <property type="match status" value="1"/>
</dbReference>